<dbReference type="SUPFAM" id="SSF51735">
    <property type="entry name" value="NAD(P)-binding Rossmann-fold domains"/>
    <property type="match status" value="1"/>
</dbReference>
<keyword evidence="2 4" id="KW-0560">Oxidoreductase</keyword>
<keyword evidence="5" id="KW-1185">Reference proteome</keyword>
<dbReference type="InterPro" id="IPR036291">
    <property type="entry name" value="NAD(P)-bd_dom_sf"/>
</dbReference>
<dbReference type="Proteomes" id="UP000832041">
    <property type="component" value="Chromosome"/>
</dbReference>
<evidence type="ECO:0000313" key="4">
    <source>
        <dbReference type="EMBL" id="UPT20842.1"/>
    </source>
</evidence>
<evidence type="ECO:0000259" key="3">
    <source>
        <dbReference type="Pfam" id="PF04321"/>
    </source>
</evidence>
<dbReference type="InterPro" id="IPR029903">
    <property type="entry name" value="RmlD-like-bd"/>
</dbReference>
<comment type="similarity">
    <text evidence="1 2">Belongs to the dTDP-4-dehydrorhamnose reductase family.</text>
</comment>
<dbReference type="NCBIfam" id="TIGR01214">
    <property type="entry name" value="rmlD"/>
    <property type="match status" value="1"/>
</dbReference>
<dbReference type="EMBL" id="CP051627">
    <property type="protein sequence ID" value="UPT20842.1"/>
    <property type="molecule type" value="Genomic_DNA"/>
</dbReference>
<organism evidence="4 5">
    <name type="scientific">Thermobifida alba</name>
    <name type="common">Thermomonospora alba</name>
    <dbReference type="NCBI Taxonomy" id="53522"/>
    <lineage>
        <taxon>Bacteria</taxon>
        <taxon>Bacillati</taxon>
        <taxon>Actinomycetota</taxon>
        <taxon>Actinomycetes</taxon>
        <taxon>Streptosporangiales</taxon>
        <taxon>Nocardiopsidaceae</taxon>
        <taxon>Thermobifida</taxon>
    </lineage>
</organism>
<evidence type="ECO:0000313" key="5">
    <source>
        <dbReference type="Proteomes" id="UP000832041"/>
    </source>
</evidence>
<dbReference type="CDD" id="cd05254">
    <property type="entry name" value="dTDP_HR_like_SDR_e"/>
    <property type="match status" value="1"/>
</dbReference>
<protein>
    <recommendedName>
        <fullName evidence="2">dTDP-4-dehydrorhamnose reductase</fullName>
        <ecNumber evidence="2">1.1.1.133</ecNumber>
    </recommendedName>
</protein>
<evidence type="ECO:0000256" key="2">
    <source>
        <dbReference type="RuleBase" id="RU364082"/>
    </source>
</evidence>
<dbReference type="Gene3D" id="3.90.25.10">
    <property type="entry name" value="UDP-galactose 4-epimerase, domain 1"/>
    <property type="match status" value="1"/>
</dbReference>
<dbReference type="PANTHER" id="PTHR10491:SF4">
    <property type="entry name" value="METHIONINE ADENOSYLTRANSFERASE 2 SUBUNIT BETA"/>
    <property type="match status" value="1"/>
</dbReference>
<dbReference type="Gene3D" id="3.40.50.720">
    <property type="entry name" value="NAD(P)-binding Rossmann-like Domain"/>
    <property type="match status" value="1"/>
</dbReference>
<proteinExistence type="inferred from homology"/>
<dbReference type="PANTHER" id="PTHR10491">
    <property type="entry name" value="DTDP-4-DEHYDRORHAMNOSE REDUCTASE"/>
    <property type="match status" value="1"/>
</dbReference>
<accession>A0ABY4KZJ1</accession>
<dbReference type="GO" id="GO:0008831">
    <property type="term" value="F:dTDP-4-dehydrorhamnose reductase activity"/>
    <property type="evidence" value="ECO:0007669"/>
    <property type="project" value="UniProtKB-EC"/>
</dbReference>
<name>A0ABY4KZJ1_THEAE</name>
<comment type="pathway">
    <text evidence="2">Carbohydrate biosynthesis; dTDP-L-rhamnose biosynthesis.</text>
</comment>
<comment type="function">
    <text evidence="2">Catalyzes the reduction of dTDP-6-deoxy-L-lyxo-4-hexulose to yield dTDP-L-rhamnose.</text>
</comment>
<gene>
    <name evidence="4" type="primary">rfbD</name>
    <name evidence="4" type="ORF">FOF52_07600</name>
</gene>
<keyword evidence="2" id="KW-0521">NADP</keyword>
<dbReference type="Pfam" id="PF04321">
    <property type="entry name" value="RmlD_sub_bind"/>
    <property type="match status" value="1"/>
</dbReference>
<reference evidence="4 5" key="1">
    <citation type="submission" date="2020-04" db="EMBL/GenBank/DDBJ databases">
        <title>Thermobifida alba genome sequencing and assembly.</title>
        <authorList>
            <person name="Luzics S."/>
            <person name="Horvath B."/>
            <person name="Nagy I."/>
            <person name="Toth A."/>
            <person name="Nagy I."/>
            <person name="Kukolya J."/>
        </authorList>
    </citation>
    <scope>NUCLEOTIDE SEQUENCE [LARGE SCALE GENOMIC DNA]</scope>
    <source>
        <strain evidence="4 5">DSM 43795</strain>
    </source>
</reference>
<evidence type="ECO:0000256" key="1">
    <source>
        <dbReference type="ARBA" id="ARBA00010944"/>
    </source>
</evidence>
<dbReference type="EC" id="1.1.1.133" evidence="2"/>
<dbReference type="InterPro" id="IPR005913">
    <property type="entry name" value="dTDP_dehydrorham_reduct"/>
</dbReference>
<sequence length="295" mass="31934">MRWLVTGAGGLLGRHLTKRLNTDSAFGDEVVALRRAELDITDPNAVAAAFEHHRPDIVVNCAAYTRVEQAEAEETEALRINGEGPRILAAACARSRARLLHVSTDYVFSGRARTPYPEGHPPDPQTAYGRSKLAGERAVASLLPVTGTVVRTAWLYGTRGRGFVKAMVDRALHHDEAVAVDDQWGQPTWADDAAGLLVVLGRSGRAHGIFHATDSGAATRLELAREIFRTLGADPGLVRRAAPGAFVGPAPRADYTVLGHDRWSEIGAPPPRPWKQALHQALSEMFPERVASAKR</sequence>
<feature type="domain" description="RmlD-like substrate binding" evidence="3">
    <location>
        <begin position="1"/>
        <end position="285"/>
    </location>
</feature>